<dbReference type="Proteomes" id="UP000274556">
    <property type="component" value="Unassembled WGS sequence"/>
</dbReference>
<keyword evidence="3" id="KW-1185">Reference proteome</keyword>
<comment type="caution">
    <text evidence="2">The sequence shown here is derived from an EMBL/GenBank/DDBJ whole genome shotgun (WGS) entry which is preliminary data.</text>
</comment>
<dbReference type="InterPro" id="IPR028994">
    <property type="entry name" value="Integrin_alpha_N"/>
</dbReference>
<proteinExistence type="predicted"/>
<evidence type="ECO:0000313" key="3">
    <source>
        <dbReference type="Proteomes" id="UP000274556"/>
    </source>
</evidence>
<dbReference type="SUPFAM" id="SSF63825">
    <property type="entry name" value="YWTD domain"/>
    <property type="match status" value="1"/>
</dbReference>
<protein>
    <submittedName>
        <fullName evidence="2">Uncharacterized protein</fullName>
    </submittedName>
</protein>
<dbReference type="AlphaFoldDB" id="A0A495V4Z1"/>
<evidence type="ECO:0000313" key="2">
    <source>
        <dbReference type="EMBL" id="RKT44466.1"/>
    </source>
</evidence>
<dbReference type="RefSeq" id="WP_120796905.1">
    <property type="nucleotide sequence ID" value="NZ_RBXL01000001.1"/>
</dbReference>
<reference evidence="2 3" key="1">
    <citation type="submission" date="2018-10" db="EMBL/GenBank/DDBJ databases">
        <title>Genomic Encyclopedia of Archaeal and Bacterial Type Strains, Phase II (KMG-II): from individual species to whole genera.</title>
        <authorList>
            <person name="Goeker M."/>
        </authorList>
    </citation>
    <scope>NUCLEOTIDE SEQUENCE [LARGE SCALE GENOMIC DNA]</scope>
    <source>
        <strain evidence="2 3">DSM 235</strain>
    </source>
</reference>
<dbReference type="EMBL" id="RBXL01000001">
    <property type="protein sequence ID" value="RKT44466.1"/>
    <property type="molecule type" value="Genomic_DNA"/>
</dbReference>
<dbReference type="SUPFAM" id="SSF69318">
    <property type="entry name" value="Integrin alpha N-terminal domain"/>
    <property type="match status" value="1"/>
</dbReference>
<dbReference type="OrthoDB" id="9815414at2"/>
<dbReference type="PANTHER" id="PTHR47572">
    <property type="entry name" value="LIPOPROTEIN-RELATED"/>
    <property type="match status" value="1"/>
</dbReference>
<feature type="signal peptide" evidence="1">
    <location>
        <begin position="1"/>
        <end position="22"/>
    </location>
</feature>
<dbReference type="SUPFAM" id="SSF69304">
    <property type="entry name" value="Tricorn protease N-terminal domain"/>
    <property type="match status" value="1"/>
</dbReference>
<sequence length="764" mass="80216">MTRWLFGWTTALLLCTAHPISAGVTTFQDGLATPTGIAVHPWNRELYVNSGASGKVWSIPIQANGTAGTVATVTEAFNPDMDIVFDAAGNLYAPMAASDDIFRLAAGGGVSATYGWVYSTNAMGTGITVESPGTGSSRLFFGNHSGFRRPYLGKLTINNFRPNTLTDYDHAVTCSSFRFLEYRPGVAGIAGTSGNSVFNINPSNGSCSTILSGFVQPNGLAEDELNNLYVADGGTGRITKITPLGQSVVVATGLESPTGLAYDRVGKRLFVSEPSANRISAVTLLSGAPFDGVGLHNPQSGIFYLRNRHGGGAADMFFRFGLTGSASRPISGDWNGNGQSTVGLYHTTFGWFDLRDSHGSGASDASFRFGPTGRNLSPLSGDWNGNGRSTIGLYDATTGSFMLRNALAGGAADASFRFGPAGRNWIPLTGDWNGNGRTTVGLYDPATGSFHLHNSLGGGAADMSFRFGPAGRNWMPLSGDWDGDGRSSVGLYDPSTGTYYLRNGFSGGAADVQFRFGPAPSTWTPLSGIWQPTGTASSGTVPALLEIADSLTKDATLSPSRGLERSELPTALQALLTEAQAEVWDAHSGADEGWIVFATDSALVAEDRNGVTDVYGYDPLLETLALISRDSEGRAGNGASFGPHLDGAGMRIVFVSEASNLVAEDTNGVADVFVHEPALSHTLRVSTSSFGEAADGASHRARLSADGDWVVFFSDAGNLAEGEPDDEAEGEPDDEAAVFVHEVASGLTRRIQDFGEGLKNNVKR</sequence>
<dbReference type="Gene3D" id="2.120.10.30">
    <property type="entry name" value="TolB, C-terminal domain"/>
    <property type="match status" value="2"/>
</dbReference>
<keyword evidence="1" id="KW-0732">Signal</keyword>
<dbReference type="InterPro" id="IPR011042">
    <property type="entry name" value="6-blade_b-propeller_TolB-like"/>
</dbReference>
<dbReference type="PANTHER" id="PTHR47572:SF4">
    <property type="entry name" value="LACTONASE DRP35"/>
    <property type="match status" value="1"/>
</dbReference>
<feature type="chain" id="PRO_5019805389" evidence="1">
    <location>
        <begin position="23"/>
        <end position="764"/>
    </location>
</feature>
<gene>
    <name evidence="2" type="ORF">BDD21_1850</name>
</gene>
<name>A0A495V4Z1_9GAMM</name>
<accession>A0A495V4Z1</accession>
<evidence type="ECO:0000256" key="1">
    <source>
        <dbReference type="SAM" id="SignalP"/>
    </source>
</evidence>
<organism evidence="2 3">
    <name type="scientific">Thiocapsa rosea</name>
    <dbReference type="NCBI Taxonomy" id="69360"/>
    <lineage>
        <taxon>Bacteria</taxon>
        <taxon>Pseudomonadati</taxon>
        <taxon>Pseudomonadota</taxon>
        <taxon>Gammaproteobacteria</taxon>
        <taxon>Chromatiales</taxon>
        <taxon>Chromatiaceae</taxon>
        <taxon>Thiocapsa</taxon>
    </lineage>
</organism>
<dbReference type="InterPro" id="IPR051262">
    <property type="entry name" value="SMP-30/CGR1_Lactonase"/>
</dbReference>